<dbReference type="EMBL" id="FNZQ01000001">
    <property type="protein sequence ID" value="SEK65306.1"/>
    <property type="molecule type" value="Genomic_DNA"/>
</dbReference>
<sequence>MRAVLILVAALAVATPVMAAPNAQLVASVQQRLDILGFRDVDAGTLTTRQIAALHMQLQGRAMDFGGFRRMNTRSRVKVILDWD</sequence>
<feature type="signal peptide" evidence="1">
    <location>
        <begin position="1"/>
        <end position="19"/>
    </location>
</feature>
<organism evidence="2 3">
    <name type="scientific">Jannaschia helgolandensis</name>
    <dbReference type="NCBI Taxonomy" id="188906"/>
    <lineage>
        <taxon>Bacteria</taxon>
        <taxon>Pseudomonadati</taxon>
        <taxon>Pseudomonadota</taxon>
        <taxon>Alphaproteobacteria</taxon>
        <taxon>Rhodobacterales</taxon>
        <taxon>Roseobacteraceae</taxon>
        <taxon>Jannaschia</taxon>
    </lineage>
</organism>
<evidence type="ECO:0008006" key="4">
    <source>
        <dbReference type="Google" id="ProtNLM"/>
    </source>
</evidence>
<dbReference type="OrthoDB" id="7659287at2"/>
<dbReference type="STRING" id="188906.SAMN04488526_1157"/>
<reference evidence="2 3" key="1">
    <citation type="submission" date="2016-10" db="EMBL/GenBank/DDBJ databases">
        <authorList>
            <person name="de Groot N.N."/>
        </authorList>
    </citation>
    <scope>NUCLEOTIDE SEQUENCE [LARGE SCALE GENOMIC DNA]</scope>
    <source>
        <strain evidence="2 3">DSM 14858</strain>
    </source>
</reference>
<gene>
    <name evidence="2" type="ORF">SAMN04488526_1157</name>
</gene>
<proteinExistence type="predicted"/>
<dbReference type="RefSeq" id="WP_092760546.1">
    <property type="nucleotide sequence ID" value="NZ_CAXBJT010000099.1"/>
</dbReference>
<evidence type="ECO:0000313" key="2">
    <source>
        <dbReference type="EMBL" id="SEK65306.1"/>
    </source>
</evidence>
<protein>
    <recommendedName>
        <fullName evidence="4">Peptidoglycan binding domain-containing protein</fullName>
    </recommendedName>
</protein>
<dbReference type="Proteomes" id="UP000199283">
    <property type="component" value="Unassembled WGS sequence"/>
</dbReference>
<keyword evidence="1" id="KW-0732">Signal</keyword>
<accession>A0A1H7IS95</accession>
<feature type="chain" id="PRO_5011777412" description="Peptidoglycan binding domain-containing protein" evidence="1">
    <location>
        <begin position="20"/>
        <end position="84"/>
    </location>
</feature>
<keyword evidence="3" id="KW-1185">Reference proteome</keyword>
<evidence type="ECO:0000313" key="3">
    <source>
        <dbReference type="Proteomes" id="UP000199283"/>
    </source>
</evidence>
<evidence type="ECO:0000256" key="1">
    <source>
        <dbReference type="SAM" id="SignalP"/>
    </source>
</evidence>
<name>A0A1H7IS95_9RHOB</name>
<dbReference type="AlphaFoldDB" id="A0A1H7IS95"/>